<evidence type="ECO:0000313" key="2">
    <source>
        <dbReference type="EMBL" id="MBS2554810.1"/>
    </source>
</evidence>
<evidence type="ECO:0000259" key="1">
    <source>
        <dbReference type="Pfam" id="PF01610"/>
    </source>
</evidence>
<dbReference type="Pfam" id="PF01610">
    <property type="entry name" value="DDE_Tnp_ISL3"/>
    <property type="match status" value="1"/>
</dbReference>
<accession>A0ABS5L8Y4</accession>
<feature type="non-terminal residue" evidence="2">
    <location>
        <position position="1"/>
    </location>
</feature>
<dbReference type="InterPro" id="IPR002560">
    <property type="entry name" value="Transposase_DDE"/>
</dbReference>
<organism evidence="2 3">
    <name type="scientific">Catenulispora pinistramenti</name>
    <dbReference type="NCBI Taxonomy" id="2705254"/>
    <lineage>
        <taxon>Bacteria</taxon>
        <taxon>Bacillati</taxon>
        <taxon>Actinomycetota</taxon>
        <taxon>Actinomycetes</taxon>
        <taxon>Catenulisporales</taxon>
        <taxon>Catenulisporaceae</taxon>
        <taxon>Catenulispora</taxon>
    </lineage>
</organism>
<protein>
    <submittedName>
        <fullName evidence="2">Transposase</fullName>
    </submittedName>
</protein>
<evidence type="ECO:0000313" key="3">
    <source>
        <dbReference type="Proteomes" id="UP000730482"/>
    </source>
</evidence>
<sequence length="54" mass="5876">DHNLSNALIESMNTKIRQITRTAYGFTNPEALIALALLAHGGHRPQLPGRTTHG</sequence>
<dbReference type="RefSeq" id="WP_212022545.1">
    <property type="nucleotide sequence ID" value="NZ_JAAFYZ010000625.1"/>
</dbReference>
<dbReference type="EMBL" id="JAAFYZ010000625">
    <property type="protein sequence ID" value="MBS2554810.1"/>
    <property type="molecule type" value="Genomic_DNA"/>
</dbReference>
<proteinExistence type="predicted"/>
<feature type="domain" description="Transposase IS204/IS1001/IS1096/IS1165 DDE" evidence="1">
    <location>
        <begin position="1"/>
        <end position="34"/>
    </location>
</feature>
<reference evidence="2 3" key="1">
    <citation type="submission" date="2020-02" db="EMBL/GenBank/DDBJ databases">
        <title>Acidophilic actinobacteria isolated from forest soil.</title>
        <authorList>
            <person name="Golinska P."/>
        </authorList>
    </citation>
    <scope>NUCLEOTIDE SEQUENCE [LARGE SCALE GENOMIC DNA]</scope>
    <source>
        <strain evidence="2 3">NL8</strain>
    </source>
</reference>
<dbReference type="Proteomes" id="UP000730482">
    <property type="component" value="Unassembled WGS sequence"/>
</dbReference>
<name>A0ABS5L8Y4_9ACTN</name>
<gene>
    <name evidence="2" type="ORF">KGQ19_48980</name>
</gene>
<comment type="caution">
    <text evidence="2">The sequence shown here is derived from an EMBL/GenBank/DDBJ whole genome shotgun (WGS) entry which is preliminary data.</text>
</comment>
<keyword evidence="3" id="KW-1185">Reference proteome</keyword>